<feature type="compositionally biased region" description="Polar residues" evidence="1">
    <location>
        <begin position="27"/>
        <end position="47"/>
    </location>
</feature>
<evidence type="ECO:0000313" key="2">
    <source>
        <dbReference type="EMBL" id="GFY20862.1"/>
    </source>
</evidence>
<protein>
    <submittedName>
        <fullName evidence="2">Uncharacterized protein</fullName>
    </submittedName>
</protein>
<name>A0A8X6T3X2_TRICX</name>
<keyword evidence="3" id="KW-1185">Reference proteome</keyword>
<organism evidence="2 3">
    <name type="scientific">Trichonephila clavipes</name>
    <name type="common">Golden silk orbweaver</name>
    <name type="synonym">Nephila clavipes</name>
    <dbReference type="NCBI Taxonomy" id="2585209"/>
    <lineage>
        <taxon>Eukaryota</taxon>
        <taxon>Metazoa</taxon>
        <taxon>Ecdysozoa</taxon>
        <taxon>Arthropoda</taxon>
        <taxon>Chelicerata</taxon>
        <taxon>Arachnida</taxon>
        <taxon>Araneae</taxon>
        <taxon>Araneomorphae</taxon>
        <taxon>Entelegynae</taxon>
        <taxon>Araneoidea</taxon>
        <taxon>Nephilidae</taxon>
        <taxon>Trichonephila</taxon>
    </lineage>
</organism>
<comment type="caution">
    <text evidence="2">The sequence shown here is derived from an EMBL/GenBank/DDBJ whole genome shotgun (WGS) entry which is preliminary data.</text>
</comment>
<feature type="region of interest" description="Disordered" evidence="1">
    <location>
        <begin position="27"/>
        <end position="66"/>
    </location>
</feature>
<accession>A0A8X6T3X2</accession>
<gene>
    <name evidence="2" type="ORF">TNCV_1120961</name>
</gene>
<proteinExistence type="predicted"/>
<reference evidence="2" key="1">
    <citation type="submission" date="2020-08" db="EMBL/GenBank/DDBJ databases">
        <title>Multicomponent nature underlies the extraordinary mechanical properties of spider dragline silk.</title>
        <authorList>
            <person name="Kono N."/>
            <person name="Nakamura H."/>
            <person name="Mori M."/>
            <person name="Yoshida Y."/>
            <person name="Ohtoshi R."/>
            <person name="Malay A.D."/>
            <person name="Moran D.A.P."/>
            <person name="Tomita M."/>
            <person name="Numata K."/>
            <person name="Arakawa K."/>
        </authorList>
    </citation>
    <scope>NUCLEOTIDE SEQUENCE</scope>
</reference>
<dbReference type="EMBL" id="BMAU01021356">
    <property type="protein sequence ID" value="GFY20862.1"/>
    <property type="molecule type" value="Genomic_DNA"/>
</dbReference>
<dbReference type="AlphaFoldDB" id="A0A8X6T3X2"/>
<evidence type="ECO:0000256" key="1">
    <source>
        <dbReference type="SAM" id="MobiDB-lite"/>
    </source>
</evidence>
<evidence type="ECO:0000313" key="3">
    <source>
        <dbReference type="Proteomes" id="UP000887159"/>
    </source>
</evidence>
<sequence length="66" mass="7007">MANNFLGQPSGHGRELIADVVPVDTCSSTQHSLSCQSEKTSRASSRGTRAPSYDSREATPATNWGP</sequence>
<dbReference type="Proteomes" id="UP000887159">
    <property type="component" value="Unassembled WGS sequence"/>
</dbReference>